<accession>A0A2H3JKH2</accession>
<gene>
    <name evidence="1" type="ORF">WOLCODRAFT_163979</name>
</gene>
<protein>
    <submittedName>
        <fullName evidence="1">Uncharacterized protein</fullName>
    </submittedName>
</protein>
<name>A0A2H3JKH2_WOLCO</name>
<evidence type="ECO:0000313" key="2">
    <source>
        <dbReference type="Proteomes" id="UP000218811"/>
    </source>
</evidence>
<evidence type="ECO:0000313" key="1">
    <source>
        <dbReference type="EMBL" id="PCH42696.1"/>
    </source>
</evidence>
<proteinExistence type="predicted"/>
<organism evidence="1 2">
    <name type="scientific">Wolfiporia cocos (strain MD-104)</name>
    <name type="common">Brown rot fungus</name>
    <dbReference type="NCBI Taxonomy" id="742152"/>
    <lineage>
        <taxon>Eukaryota</taxon>
        <taxon>Fungi</taxon>
        <taxon>Dikarya</taxon>
        <taxon>Basidiomycota</taxon>
        <taxon>Agaricomycotina</taxon>
        <taxon>Agaricomycetes</taxon>
        <taxon>Polyporales</taxon>
        <taxon>Phaeolaceae</taxon>
        <taxon>Wolfiporia</taxon>
    </lineage>
</organism>
<dbReference type="AlphaFoldDB" id="A0A2H3JKH2"/>
<dbReference type="EMBL" id="KB468124">
    <property type="protein sequence ID" value="PCH42696.1"/>
    <property type="molecule type" value="Genomic_DNA"/>
</dbReference>
<sequence length="239" mass="25615">MRLAQRAGSCDVLRSDLATHVSALPVLSGSAAAIASLRPRGACAPRELRTITTALLLRSVCAYVTQPPALVPFQWMIPAHCRTRFEQSPCPPDRMSFQIRMLSRHAFATPRDDIPWNIGSRGEGASERSSFAPAPDQIAFGDTLPNGTAFPSDSRIPSTGEKLNDGIVDRISADAHAVPVSSPEANIVTRLGLGTPAVSDVLSLMYAGKWATGAVRWRLARPGDPQKCQGTDREGVSRC</sequence>
<reference evidence="1 2" key="1">
    <citation type="journal article" date="2012" name="Science">
        <title>The Paleozoic origin of enzymatic lignin decomposition reconstructed from 31 fungal genomes.</title>
        <authorList>
            <person name="Floudas D."/>
            <person name="Binder M."/>
            <person name="Riley R."/>
            <person name="Barry K."/>
            <person name="Blanchette R.A."/>
            <person name="Henrissat B."/>
            <person name="Martinez A.T."/>
            <person name="Otillar R."/>
            <person name="Spatafora J.W."/>
            <person name="Yadav J.S."/>
            <person name="Aerts A."/>
            <person name="Benoit I."/>
            <person name="Boyd A."/>
            <person name="Carlson A."/>
            <person name="Copeland A."/>
            <person name="Coutinho P.M."/>
            <person name="de Vries R.P."/>
            <person name="Ferreira P."/>
            <person name="Findley K."/>
            <person name="Foster B."/>
            <person name="Gaskell J."/>
            <person name="Glotzer D."/>
            <person name="Gorecki P."/>
            <person name="Heitman J."/>
            <person name="Hesse C."/>
            <person name="Hori C."/>
            <person name="Igarashi K."/>
            <person name="Jurgens J.A."/>
            <person name="Kallen N."/>
            <person name="Kersten P."/>
            <person name="Kohler A."/>
            <person name="Kuees U."/>
            <person name="Kumar T.K.A."/>
            <person name="Kuo A."/>
            <person name="LaButti K."/>
            <person name="Larrondo L.F."/>
            <person name="Lindquist E."/>
            <person name="Ling A."/>
            <person name="Lombard V."/>
            <person name="Lucas S."/>
            <person name="Lundell T."/>
            <person name="Martin R."/>
            <person name="McLaughlin D.J."/>
            <person name="Morgenstern I."/>
            <person name="Morin E."/>
            <person name="Murat C."/>
            <person name="Nagy L.G."/>
            <person name="Nolan M."/>
            <person name="Ohm R.A."/>
            <person name="Patyshakuliyeva A."/>
            <person name="Rokas A."/>
            <person name="Ruiz-Duenas F.J."/>
            <person name="Sabat G."/>
            <person name="Salamov A."/>
            <person name="Samejima M."/>
            <person name="Schmutz J."/>
            <person name="Slot J.C."/>
            <person name="St John F."/>
            <person name="Stenlid J."/>
            <person name="Sun H."/>
            <person name="Sun S."/>
            <person name="Syed K."/>
            <person name="Tsang A."/>
            <person name="Wiebenga A."/>
            <person name="Young D."/>
            <person name="Pisabarro A."/>
            <person name="Eastwood D.C."/>
            <person name="Martin F."/>
            <person name="Cullen D."/>
            <person name="Grigoriev I.V."/>
            <person name="Hibbett D.S."/>
        </authorList>
    </citation>
    <scope>NUCLEOTIDE SEQUENCE [LARGE SCALE GENOMIC DNA]</scope>
    <source>
        <strain evidence="1 2">MD-104</strain>
    </source>
</reference>
<keyword evidence="2" id="KW-1185">Reference proteome</keyword>
<dbReference type="Proteomes" id="UP000218811">
    <property type="component" value="Unassembled WGS sequence"/>
</dbReference>